<organism evidence="1 2">
    <name type="scientific">Cotesia congregata</name>
    <name type="common">Parasitoid wasp</name>
    <name type="synonym">Apanteles congregatus</name>
    <dbReference type="NCBI Taxonomy" id="51543"/>
    <lineage>
        <taxon>Eukaryota</taxon>
        <taxon>Metazoa</taxon>
        <taxon>Ecdysozoa</taxon>
        <taxon>Arthropoda</taxon>
        <taxon>Hexapoda</taxon>
        <taxon>Insecta</taxon>
        <taxon>Pterygota</taxon>
        <taxon>Neoptera</taxon>
        <taxon>Endopterygota</taxon>
        <taxon>Hymenoptera</taxon>
        <taxon>Apocrita</taxon>
        <taxon>Ichneumonoidea</taxon>
        <taxon>Braconidae</taxon>
        <taxon>Microgastrinae</taxon>
        <taxon>Cotesia</taxon>
    </lineage>
</organism>
<name>A0A8J2HCZ2_COTCN</name>
<gene>
    <name evidence="1" type="ORF">HICCMSTLAB_LOCUS5782</name>
</gene>
<dbReference type="Proteomes" id="UP000786811">
    <property type="component" value="Unassembled WGS sequence"/>
</dbReference>
<proteinExistence type="predicted"/>
<dbReference type="EMBL" id="CAJNRD030001119">
    <property type="protein sequence ID" value="CAG5090887.1"/>
    <property type="molecule type" value="Genomic_DNA"/>
</dbReference>
<reference evidence="1" key="1">
    <citation type="submission" date="2021-04" db="EMBL/GenBank/DDBJ databases">
        <authorList>
            <person name="Chebbi M.A.C M."/>
        </authorList>
    </citation>
    <scope>NUCLEOTIDE SEQUENCE</scope>
</reference>
<sequence>MSLGLGKEFNSKAEFDHACKKYYEETGRKFTFSCNYIDTRNLKKVIKNRNLEIYYCLARCRHHREPKVLKKRVHDCLLIAGGTRIIENSQVDNWLSYICDPLKNPNNLTTLKELLNTILSCLLIAGGTRIIENSQVDNWLSYICDPLKNPNNLTTLKELLNTSLSKNWLMT</sequence>
<dbReference type="OrthoDB" id="10648405at2759"/>
<keyword evidence="2" id="KW-1185">Reference proteome</keyword>
<dbReference type="AlphaFoldDB" id="A0A8J2HCZ2"/>
<protein>
    <submittedName>
        <fullName evidence="1">Uncharacterized protein</fullName>
    </submittedName>
</protein>
<evidence type="ECO:0000313" key="2">
    <source>
        <dbReference type="Proteomes" id="UP000786811"/>
    </source>
</evidence>
<accession>A0A8J2HCZ2</accession>
<evidence type="ECO:0000313" key="1">
    <source>
        <dbReference type="EMBL" id="CAG5090887.1"/>
    </source>
</evidence>
<comment type="caution">
    <text evidence="1">The sequence shown here is derived from an EMBL/GenBank/DDBJ whole genome shotgun (WGS) entry which is preliminary data.</text>
</comment>